<evidence type="ECO:0000256" key="4">
    <source>
        <dbReference type="ARBA" id="ARBA00023136"/>
    </source>
</evidence>
<comment type="subcellular location">
    <subcellularLocation>
        <location evidence="1">Membrane</location>
        <topology evidence="1">Single-pass membrane protein</topology>
    </subcellularLocation>
</comment>
<accession>A0A0F5JTH2</accession>
<dbReference type="InterPro" id="IPR032710">
    <property type="entry name" value="NTF2-like_dom_sf"/>
</dbReference>
<dbReference type="AlphaFoldDB" id="A0A0F5JTH2"/>
<organism evidence="7 8">
    <name type="scientific">Robbsia andropogonis</name>
    <dbReference type="NCBI Taxonomy" id="28092"/>
    <lineage>
        <taxon>Bacteria</taxon>
        <taxon>Pseudomonadati</taxon>
        <taxon>Pseudomonadota</taxon>
        <taxon>Betaproteobacteria</taxon>
        <taxon>Burkholderiales</taxon>
        <taxon>Burkholderiaceae</taxon>
        <taxon>Robbsia</taxon>
    </lineage>
</organism>
<reference evidence="7 8" key="1">
    <citation type="submission" date="2015-03" db="EMBL/GenBank/DDBJ databases">
        <title>Draft Genome Sequence of Burkholderia andropogonis type strain ICMP2807, isolated from Sorghum bicolor.</title>
        <authorList>
            <person name="Lopes-Santos L."/>
            <person name="Castro D.B."/>
            <person name="Ottoboni L.M."/>
            <person name="Park D."/>
            <person name="Weirc B.S."/>
            <person name="Destefano S.A."/>
        </authorList>
    </citation>
    <scope>NUCLEOTIDE SEQUENCE [LARGE SCALE GENOMIC DNA]</scope>
    <source>
        <strain evidence="7 8">ICMP2807</strain>
    </source>
</reference>
<evidence type="ECO:0000256" key="2">
    <source>
        <dbReference type="ARBA" id="ARBA00022692"/>
    </source>
</evidence>
<dbReference type="STRING" id="28092.WM40_25125"/>
<evidence type="ECO:0000313" key="8">
    <source>
        <dbReference type="Proteomes" id="UP000033618"/>
    </source>
</evidence>
<keyword evidence="3 5" id="KW-1133">Transmembrane helix</keyword>
<proteinExistence type="predicted"/>
<sequence length="239" mass="26310">MQAPAQAVALTPPPGAAATGFQKYFQAYVEPRNLNLRLKQMLGGLLLVVVCQTWAIVVLSHSAGKVPYFIERDKASGAVYLSDKVATVFTPEAANKTYFLRIWVTRLEMMKADISVTVNVDHPAAFAWTIGAAKNQFTSYFDNDDKVVDIAAKYPGTSRQIIENSTSYSPDGKQAYMIITRVWSINGVEVKRDQKLLTISFIFAPETLKDGEQGDNPLGMRIKDFSVAPYYGPSLGAQS</sequence>
<name>A0A0F5JTH2_9BURK</name>
<evidence type="ECO:0000259" key="6">
    <source>
        <dbReference type="Pfam" id="PF04335"/>
    </source>
</evidence>
<feature type="transmembrane region" description="Helical" evidence="5">
    <location>
        <begin position="41"/>
        <end position="59"/>
    </location>
</feature>
<dbReference type="InterPro" id="IPR007430">
    <property type="entry name" value="VirB8"/>
</dbReference>
<gene>
    <name evidence="7" type="ORF">WM40_25125</name>
</gene>
<keyword evidence="4 5" id="KW-0472">Membrane</keyword>
<evidence type="ECO:0000256" key="3">
    <source>
        <dbReference type="ARBA" id="ARBA00022989"/>
    </source>
</evidence>
<dbReference type="PATRIC" id="fig|28092.6.peg.5934"/>
<keyword evidence="2 5" id="KW-0812">Transmembrane</keyword>
<evidence type="ECO:0000256" key="5">
    <source>
        <dbReference type="SAM" id="Phobius"/>
    </source>
</evidence>
<comment type="caution">
    <text evidence="7">The sequence shown here is derived from an EMBL/GenBank/DDBJ whole genome shotgun (WGS) entry which is preliminary data.</text>
</comment>
<dbReference type="Gene3D" id="3.10.450.230">
    <property type="entry name" value="VirB8 protein"/>
    <property type="match status" value="1"/>
</dbReference>
<feature type="domain" description="Bacterial virulence protein VirB8" evidence="6">
    <location>
        <begin position="22"/>
        <end position="228"/>
    </location>
</feature>
<evidence type="ECO:0000256" key="1">
    <source>
        <dbReference type="ARBA" id="ARBA00004167"/>
    </source>
</evidence>
<dbReference type="GO" id="GO:0016020">
    <property type="term" value="C:membrane"/>
    <property type="evidence" value="ECO:0007669"/>
    <property type="project" value="UniProtKB-SubCell"/>
</dbReference>
<protein>
    <recommendedName>
        <fullName evidence="6">Bacterial virulence protein VirB8 domain-containing protein</fullName>
    </recommendedName>
</protein>
<dbReference type="Proteomes" id="UP000033618">
    <property type="component" value="Unassembled WGS sequence"/>
</dbReference>
<dbReference type="Pfam" id="PF04335">
    <property type="entry name" value="VirB8"/>
    <property type="match status" value="1"/>
</dbReference>
<evidence type="ECO:0000313" key="7">
    <source>
        <dbReference type="EMBL" id="KKB61108.1"/>
    </source>
</evidence>
<dbReference type="SUPFAM" id="SSF54427">
    <property type="entry name" value="NTF2-like"/>
    <property type="match status" value="1"/>
</dbReference>
<dbReference type="EMBL" id="LAQU01000071">
    <property type="protein sequence ID" value="KKB61108.1"/>
    <property type="molecule type" value="Genomic_DNA"/>
</dbReference>
<keyword evidence="8" id="KW-1185">Reference proteome</keyword>